<dbReference type="Pfam" id="PF09349">
    <property type="entry name" value="OHCU_decarbox"/>
    <property type="match status" value="1"/>
</dbReference>
<dbReference type="EMBL" id="JBHSIT010000001">
    <property type="protein sequence ID" value="MFC4906012.1"/>
    <property type="molecule type" value="Genomic_DNA"/>
</dbReference>
<protein>
    <recommendedName>
        <fullName evidence="3">2-oxo-4-hydroxy-4-carboxy-5-ureidoimidazoline decarboxylase</fullName>
        <ecNumber evidence="3">4.1.1.97</ecNumber>
    </recommendedName>
</protein>
<dbReference type="RefSeq" id="WP_378251738.1">
    <property type="nucleotide sequence ID" value="NZ_JBHSIT010000001.1"/>
</dbReference>
<evidence type="ECO:0000313" key="10">
    <source>
        <dbReference type="Proteomes" id="UP001595872"/>
    </source>
</evidence>
<keyword evidence="5" id="KW-0210">Decarboxylase</keyword>
<reference evidence="10" key="1">
    <citation type="journal article" date="2019" name="Int. J. Syst. Evol. Microbiol.">
        <title>The Global Catalogue of Microorganisms (GCM) 10K type strain sequencing project: providing services to taxonomists for standard genome sequencing and annotation.</title>
        <authorList>
            <consortium name="The Broad Institute Genomics Platform"/>
            <consortium name="The Broad Institute Genome Sequencing Center for Infectious Disease"/>
            <person name="Wu L."/>
            <person name="Ma J."/>
        </authorList>
    </citation>
    <scope>NUCLEOTIDE SEQUENCE [LARGE SCALE GENOMIC DNA]</scope>
    <source>
        <strain evidence="10">KLKA75</strain>
    </source>
</reference>
<dbReference type="PANTHER" id="PTHR43466">
    <property type="entry name" value="2-OXO-4-HYDROXY-4-CARBOXY-5-UREIDOIMIDAZOLINE DECARBOXYLASE-RELATED"/>
    <property type="match status" value="1"/>
</dbReference>
<dbReference type="SUPFAM" id="SSF158694">
    <property type="entry name" value="UraD-Like"/>
    <property type="match status" value="1"/>
</dbReference>
<dbReference type="InterPro" id="IPR036778">
    <property type="entry name" value="OHCU_decarboxylase_sf"/>
</dbReference>
<dbReference type="PANTHER" id="PTHR43466:SF1">
    <property type="entry name" value="2-OXO-4-HYDROXY-4-CARBOXY-5-UREIDOIMIDAZOLINE DECARBOXYLASE-RELATED"/>
    <property type="match status" value="1"/>
</dbReference>
<evidence type="ECO:0000313" key="9">
    <source>
        <dbReference type="EMBL" id="MFC4906012.1"/>
    </source>
</evidence>
<dbReference type="InterPro" id="IPR017595">
    <property type="entry name" value="OHCU_decarboxylase-2"/>
</dbReference>
<dbReference type="GO" id="GO:0051997">
    <property type="term" value="F:2-oxo-4-hydroxy-4-carboxy-5-ureidoimidazoline decarboxylase activity"/>
    <property type="evidence" value="ECO:0007669"/>
    <property type="project" value="UniProtKB-EC"/>
</dbReference>
<feature type="compositionally biased region" description="Basic and acidic residues" evidence="7">
    <location>
        <begin position="73"/>
        <end position="83"/>
    </location>
</feature>
<evidence type="ECO:0000256" key="3">
    <source>
        <dbReference type="ARBA" id="ARBA00012257"/>
    </source>
</evidence>
<dbReference type="EC" id="4.1.1.97" evidence="3"/>
<evidence type="ECO:0000256" key="4">
    <source>
        <dbReference type="ARBA" id="ARBA00022631"/>
    </source>
</evidence>
<comment type="catalytic activity">
    <reaction evidence="1">
        <text>5-hydroxy-2-oxo-4-ureido-2,5-dihydro-1H-imidazole-5-carboxylate + H(+) = (S)-allantoin + CO2</text>
        <dbReference type="Rhea" id="RHEA:26301"/>
        <dbReference type="ChEBI" id="CHEBI:15378"/>
        <dbReference type="ChEBI" id="CHEBI:15678"/>
        <dbReference type="ChEBI" id="CHEBI:16526"/>
        <dbReference type="ChEBI" id="CHEBI:58639"/>
        <dbReference type="EC" id="4.1.1.97"/>
    </reaction>
</comment>
<comment type="caution">
    <text evidence="9">The sequence shown here is derived from an EMBL/GenBank/DDBJ whole genome shotgun (WGS) entry which is preliminary data.</text>
</comment>
<evidence type="ECO:0000256" key="1">
    <source>
        <dbReference type="ARBA" id="ARBA00001163"/>
    </source>
</evidence>
<keyword evidence="10" id="KW-1185">Reference proteome</keyword>
<dbReference type="InterPro" id="IPR018020">
    <property type="entry name" value="OHCU_decarboxylase"/>
</dbReference>
<dbReference type="Proteomes" id="UP001595872">
    <property type="component" value="Unassembled WGS sequence"/>
</dbReference>
<dbReference type="NCBIfam" id="NF010372">
    <property type="entry name" value="PRK13798.1"/>
    <property type="match status" value="1"/>
</dbReference>
<keyword evidence="4" id="KW-0659">Purine metabolism</keyword>
<evidence type="ECO:0000259" key="8">
    <source>
        <dbReference type="Pfam" id="PF09349"/>
    </source>
</evidence>
<evidence type="ECO:0000256" key="5">
    <source>
        <dbReference type="ARBA" id="ARBA00022793"/>
    </source>
</evidence>
<evidence type="ECO:0000256" key="2">
    <source>
        <dbReference type="ARBA" id="ARBA00004754"/>
    </source>
</evidence>
<sequence>MLDRLNALPADAAEAELLTCCASRRWAAEIAAGRPYADAAELAAASDGALAALDWTDVREALDAHPRIGERAAGADREARWSRGEQSAAATAEDGVRRALAEGNRAYEERFGHVFLICATGKTAAEILAALRVRLGHDTGTERTTVRAELAAIVRLRLAKLIEGV</sequence>
<accession>A0ABV9TPK7</accession>
<feature type="domain" description="Oxo-4-hydroxy-4-carboxy-5-ureidoimidazoline decarboxylase" evidence="8">
    <location>
        <begin position="6"/>
        <end position="159"/>
    </location>
</feature>
<keyword evidence="6 9" id="KW-0456">Lyase</keyword>
<name>A0ABV9TPK7_9ACTN</name>
<dbReference type="Gene3D" id="1.10.3330.10">
    <property type="entry name" value="Oxo-4-hydroxy-4-carboxy-5-ureidoimidazoline decarboxylase"/>
    <property type="match status" value="1"/>
</dbReference>
<evidence type="ECO:0000256" key="6">
    <source>
        <dbReference type="ARBA" id="ARBA00023239"/>
    </source>
</evidence>
<organism evidence="9 10">
    <name type="scientific">Actinomadura gamaensis</name>
    <dbReference type="NCBI Taxonomy" id="1763541"/>
    <lineage>
        <taxon>Bacteria</taxon>
        <taxon>Bacillati</taxon>
        <taxon>Actinomycetota</taxon>
        <taxon>Actinomycetes</taxon>
        <taxon>Streptosporangiales</taxon>
        <taxon>Thermomonosporaceae</taxon>
        <taxon>Actinomadura</taxon>
    </lineage>
</organism>
<proteinExistence type="predicted"/>
<dbReference type="NCBIfam" id="TIGR03180">
    <property type="entry name" value="UraD_2"/>
    <property type="match status" value="1"/>
</dbReference>
<evidence type="ECO:0000256" key="7">
    <source>
        <dbReference type="SAM" id="MobiDB-lite"/>
    </source>
</evidence>
<feature type="region of interest" description="Disordered" evidence="7">
    <location>
        <begin position="73"/>
        <end position="94"/>
    </location>
</feature>
<comment type="pathway">
    <text evidence="2">Purine metabolism; urate degradation; (S)-allantoin from urate: step 3/3.</text>
</comment>
<gene>
    <name evidence="9" type="primary">uraD</name>
    <name evidence="9" type="ORF">ACFPCY_01645</name>
</gene>